<dbReference type="EMBL" id="JBGFUD010002120">
    <property type="protein sequence ID" value="MFH4977184.1"/>
    <property type="molecule type" value="Genomic_DNA"/>
</dbReference>
<evidence type="ECO:0000256" key="5">
    <source>
        <dbReference type="ARBA" id="ARBA00023065"/>
    </source>
</evidence>
<evidence type="ECO:0000259" key="10">
    <source>
        <dbReference type="Pfam" id="PF07885"/>
    </source>
</evidence>
<feature type="transmembrane region" description="Helical" evidence="9">
    <location>
        <begin position="132"/>
        <end position="156"/>
    </location>
</feature>
<name>A0ABD6EGC5_9BILA</name>
<dbReference type="SUPFAM" id="SSF81324">
    <property type="entry name" value="Voltage-gated potassium channels"/>
    <property type="match status" value="2"/>
</dbReference>
<dbReference type="InterPro" id="IPR013099">
    <property type="entry name" value="K_chnl_dom"/>
</dbReference>
<evidence type="ECO:0000313" key="11">
    <source>
        <dbReference type="EMBL" id="MFH4977184.1"/>
    </source>
</evidence>
<feature type="transmembrane region" description="Helical" evidence="9">
    <location>
        <begin position="258"/>
        <end position="279"/>
    </location>
</feature>
<keyword evidence="12" id="KW-1185">Reference proteome</keyword>
<protein>
    <recommendedName>
        <fullName evidence="10">Potassium channel domain-containing protein</fullName>
    </recommendedName>
</protein>
<keyword evidence="4 9" id="KW-1133">Transmembrane helix</keyword>
<dbReference type="InterPro" id="IPR003280">
    <property type="entry name" value="2pore_dom_K_chnl"/>
</dbReference>
<feature type="transmembrane region" description="Helical" evidence="9">
    <location>
        <begin position="207"/>
        <end position="226"/>
    </location>
</feature>
<sequence>MIHHLSLRNAKFHILPLALLIILTVVGAAILRWLEGDEEVKHLRNLKDERNHLTRQTAYNLTKIRHMSTQLAVRHTVRVLHAYHERLGLKSVDEKSPQWTFIGAIYYVVTLYTTIGYGNIHPFSSVGRVFSIVYALITIPLAFISIVSLGILFANICELVWHSLMRSLAKKSCAVSKNVGKKITGTDMNRTNDSEEKNWLLSFPTNFLIIIALIHVLICTSILVVVENWTYSTALYFSLISFTTIGLGDVVLSQPWHIIIVFIGLLIELTLISSICIIIRRKAECISEEIQSNIQKNYLLEGVRTASDEDPSKQTNCMNDEEKQGRINANRDSRTLLAEMMAKMSWKDRLLVRLICLDDLVKKIEGSMKTRTKLKTAATETDSSLLEEVIRHKVQERLIRNSGVSTPV</sequence>
<accession>A0ABD6EGC5</accession>
<dbReference type="AlphaFoldDB" id="A0ABD6EGC5"/>
<evidence type="ECO:0000256" key="1">
    <source>
        <dbReference type="ARBA" id="ARBA00004141"/>
    </source>
</evidence>
<dbReference type="PANTHER" id="PTHR11003:SF345">
    <property type="entry name" value="TWIK FAMILY OF POTASSIUM CHANNELS PROTEIN 18"/>
    <property type="match status" value="1"/>
</dbReference>
<dbReference type="GO" id="GO:0034220">
    <property type="term" value="P:monoatomic ion transmembrane transport"/>
    <property type="evidence" value="ECO:0007669"/>
    <property type="project" value="UniProtKB-KW"/>
</dbReference>
<evidence type="ECO:0000256" key="2">
    <source>
        <dbReference type="ARBA" id="ARBA00022448"/>
    </source>
</evidence>
<dbReference type="Pfam" id="PF07885">
    <property type="entry name" value="Ion_trans_2"/>
    <property type="match status" value="2"/>
</dbReference>
<feature type="transmembrane region" description="Helical" evidence="9">
    <location>
        <begin position="12"/>
        <end position="34"/>
    </location>
</feature>
<keyword evidence="7 8" id="KW-0407">Ion channel</keyword>
<evidence type="ECO:0000256" key="8">
    <source>
        <dbReference type="RuleBase" id="RU003857"/>
    </source>
</evidence>
<proteinExistence type="inferred from homology"/>
<evidence type="ECO:0000256" key="6">
    <source>
        <dbReference type="ARBA" id="ARBA00023136"/>
    </source>
</evidence>
<dbReference type="PRINTS" id="PR01333">
    <property type="entry name" value="2POREKCHANEL"/>
</dbReference>
<evidence type="ECO:0000256" key="9">
    <source>
        <dbReference type="SAM" id="Phobius"/>
    </source>
</evidence>
<evidence type="ECO:0000256" key="4">
    <source>
        <dbReference type="ARBA" id="ARBA00022989"/>
    </source>
</evidence>
<keyword evidence="2 8" id="KW-0813">Transport</keyword>
<keyword evidence="6 9" id="KW-0472">Membrane</keyword>
<dbReference type="Proteomes" id="UP001608902">
    <property type="component" value="Unassembled WGS sequence"/>
</dbReference>
<comment type="subcellular location">
    <subcellularLocation>
        <location evidence="1">Membrane</location>
        <topology evidence="1">Multi-pass membrane protein</topology>
    </subcellularLocation>
</comment>
<dbReference type="GO" id="GO:0016020">
    <property type="term" value="C:membrane"/>
    <property type="evidence" value="ECO:0007669"/>
    <property type="project" value="UniProtKB-SubCell"/>
</dbReference>
<gene>
    <name evidence="11" type="ORF">AB6A40_003893</name>
</gene>
<reference evidence="11 12" key="1">
    <citation type="submission" date="2024-08" db="EMBL/GenBank/DDBJ databases">
        <title>Gnathostoma spinigerum genome.</title>
        <authorList>
            <person name="Gonzalez-Bertolin B."/>
            <person name="Monzon S."/>
            <person name="Zaballos A."/>
            <person name="Jimenez P."/>
            <person name="Dekumyoy P."/>
            <person name="Varona S."/>
            <person name="Cuesta I."/>
            <person name="Sumanam S."/>
            <person name="Adisakwattana P."/>
            <person name="Gasser R.B."/>
            <person name="Hernandez-Gonzalez A."/>
            <person name="Young N.D."/>
            <person name="Perteguer M.J."/>
        </authorList>
    </citation>
    <scope>NUCLEOTIDE SEQUENCE [LARGE SCALE GENOMIC DNA]</scope>
    <source>
        <strain evidence="11">AL3</strain>
        <tissue evidence="11">Liver</tissue>
    </source>
</reference>
<keyword evidence="3 8" id="KW-0812">Transmembrane</keyword>
<evidence type="ECO:0000256" key="7">
    <source>
        <dbReference type="ARBA" id="ARBA00023303"/>
    </source>
</evidence>
<evidence type="ECO:0000313" key="12">
    <source>
        <dbReference type="Proteomes" id="UP001608902"/>
    </source>
</evidence>
<comment type="similarity">
    <text evidence="8">Belongs to the two pore domain potassium channel (TC 1.A.1.8) family.</text>
</comment>
<evidence type="ECO:0000256" key="3">
    <source>
        <dbReference type="ARBA" id="ARBA00022692"/>
    </source>
</evidence>
<keyword evidence="5 8" id="KW-0406">Ion transport</keyword>
<comment type="caution">
    <text evidence="11">The sequence shown here is derived from an EMBL/GenBank/DDBJ whole genome shotgun (WGS) entry which is preliminary data.</text>
</comment>
<organism evidence="11 12">
    <name type="scientific">Gnathostoma spinigerum</name>
    <dbReference type="NCBI Taxonomy" id="75299"/>
    <lineage>
        <taxon>Eukaryota</taxon>
        <taxon>Metazoa</taxon>
        <taxon>Ecdysozoa</taxon>
        <taxon>Nematoda</taxon>
        <taxon>Chromadorea</taxon>
        <taxon>Rhabditida</taxon>
        <taxon>Spirurina</taxon>
        <taxon>Gnathostomatomorpha</taxon>
        <taxon>Gnathostomatoidea</taxon>
        <taxon>Gnathostomatidae</taxon>
        <taxon>Gnathostoma</taxon>
    </lineage>
</organism>
<dbReference type="Gene3D" id="1.10.287.70">
    <property type="match status" value="1"/>
</dbReference>
<dbReference type="PANTHER" id="PTHR11003">
    <property type="entry name" value="POTASSIUM CHANNEL, SUBFAMILY K"/>
    <property type="match status" value="1"/>
</dbReference>
<feature type="transmembrane region" description="Helical" evidence="9">
    <location>
        <begin position="99"/>
        <end position="120"/>
    </location>
</feature>
<feature type="transmembrane region" description="Helical" evidence="9">
    <location>
        <begin position="233"/>
        <end position="252"/>
    </location>
</feature>
<feature type="domain" description="Potassium channel" evidence="10">
    <location>
        <begin position="211"/>
        <end position="273"/>
    </location>
</feature>
<feature type="domain" description="Potassium channel" evidence="10">
    <location>
        <begin position="93"/>
        <end position="153"/>
    </location>
</feature>